<keyword evidence="1" id="KW-0805">Transcription regulation</keyword>
<name>A0ABR8SU73_9BACL</name>
<dbReference type="PANTHER" id="PTHR43280">
    <property type="entry name" value="ARAC-FAMILY TRANSCRIPTIONAL REGULATOR"/>
    <property type="match status" value="1"/>
</dbReference>
<evidence type="ECO:0000259" key="4">
    <source>
        <dbReference type="PROSITE" id="PS01124"/>
    </source>
</evidence>
<dbReference type="SMART" id="SM00342">
    <property type="entry name" value="HTH_ARAC"/>
    <property type="match status" value="1"/>
</dbReference>
<dbReference type="InterPro" id="IPR003313">
    <property type="entry name" value="AraC-bd"/>
</dbReference>
<comment type="caution">
    <text evidence="5">The sequence shown here is derived from an EMBL/GenBank/DDBJ whole genome shotgun (WGS) entry which is preliminary data.</text>
</comment>
<dbReference type="InterPro" id="IPR014710">
    <property type="entry name" value="RmlC-like_jellyroll"/>
</dbReference>
<evidence type="ECO:0000313" key="6">
    <source>
        <dbReference type="Proteomes" id="UP000608071"/>
    </source>
</evidence>
<dbReference type="RefSeq" id="WP_191798029.1">
    <property type="nucleotide sequence ID" value="NZ_JACSQL010000001.1"/>
</dbReference>
<dbReference type="InterPro" id="IPR037923">
    <property type="entry name" value="HTH-like"/>
</dbReference>
<dbReference type="PROSITE" id="PS00041">
    <property type="entry name" value="HTH_ARAC_FAMILY_1"/>
    <property type="match status" value="1"/>
</dbReference>
<dbReference type="InterPro" id="IPR009057">
    <property type="entry name" value="Homeodomain-like_sf"/>
</dbReference>
<dbReference type="EMBL" id="JACSQL010000001">
    <property type="protein sequence ID" value="MBD7967025.1"/>
    <property type="molecule type" value="Genomic_DNA"/>
</dbReference>
<dbReference type="InterPro" id="IPR018060">
    <property type="entry name" value="HTH_AraC"/>
</dbReference>
<keyword evidence="2" id="KW-0238">DNA-binding</keyword>
<reference evidence="5 6" key="1">
    <citation type="submission" date="2020-08" db="EMBL/GenBank/DDBJ databases">
        <title>A Genomic Blueprint of the Chicken Gut Microbiome.</title>
        <authorList>
            <person name="Gilroy R."/>
            <person name="Ravi A."/>
            <person name="Getino M."/>
            <person name="Pursley I."/>
            <person name="Horton D.L."/>
            <person name="Alikhan N.-F."/>
            <person name="Baker D."/>
            <person name="Gharbi K."/>
            <person name="Hall N."/>
            <person name="Watson M."/>
            <person name="Adriaenssens E.M."/>
            <person name="Foster-Nyarko E."/>
            <person name="Jarju S."/>
            <person name="Secka A."/>
            <person name="Antonio M."/>
            <person name="Oren A."/>
            <person name="Chaudhuri R."/>
            <person name="La Ragione R.M."/>
            <person name="Hildebrand F."/>
            <person name="Pallen M.J."/>
        </authorList>
    </citation>
    <scope>NUCLEOTIDE SEQUENCE [LARGE SCALE GENOMIC DNA]</scope>
    <source>
        <strain evidence="5 6">Sa2BVA9</strain>
    </source>
</reference>
<sequence length="293" mass="33532">MYQEHTHFEVAINPNPDLNEPAVLFSGEGRPEPSHGIGPSVHEYYLVHTVLDGKGIFECNGVSYPCKKGDTFFIFPGILFRYQADASDPWHYTWVAIQGVTVSSYLRKIGVTKERPVLHTTDVPTAHELFRRIRLSFRQSAYSEMENLEASGWMRLLLHHFGLANADSIRSPERDLPTMIDRQVEHAIRWISLQYPQQISIQHIASTLGYHRAHLSKAFRAKTGYSPKQYLMNVRLKKAQELLVGNLTIDQVSSSVGFNDALYFSKQFRKEFGMSPTDYRNVATRTQEKKNGQ</sequence>
<evidence type="ECO:0000256" key="2">
    <source>
        <dbReference type="ARBA" id="ARBA00023125"/>
    </source>
</evidence>
<keyword evidence="6" id="KW-1185">Reference proteome</keyword>
<dbReference type="Gene3D" id="2.60.120.10">
    <property type="entry name" value="Jelly Rolls"/>
    <property type="match status" value="1"/>
</dbReference>
<dbReference type="InterPro" id="IPR020449">
    <property type="entry name" value="Tscrpt_reg_AraC-type_HTH"/>
</dbReference>
<evidence type="ECO:0000256" key="1">
    <source>
        <dbReference type="ARBA" id="ARBA00023015"/>
    </source>
</evidence>
<evidence type="ECO:0000256" key="3">
    <source>
        <dbReference type="ARBA" id="ARBA00023163"/>
    </source>
</evidence>
<gene>
    <name evidence="5" type="ORF">H9647_03030</name>
</gene>
<accession>A0ABR8SU73</accession>
<dbReference type="PROSITE" id="PS01124">
    <property type="entry name" value="HTH_ARAC_FAMILY_2"/>
    <property type="match status" value="1"/>
</dbReference>
<dbReference type="Pfam" id="PF02311">
    <property type="entry name" value="AraC_binding"/>
    <property type="match status" value="1"/>
</dbReference>
<evidence type="ECO:0000313" key="5">
    <source>
        <dbReference type="EMBL" id="MBD7967025.1"/>
    </source>
</evidence>
<organism evidence="5 6">
    <name type="scientific">Paenibacillus gallinarum</name>
    <dbReference type="NCBI Taxonomy" id="2762232"/>
    <lineage>
        <taxon>Bacteria</taxon>
        <taxon>Bacillati</taxon>
        <taxon>Bacillota</taxon>
        <taxon>Bacilli</taxon>
        <taxon>Bacillales</taxon>
        <taxon>Paenibacillaceae</taxon>
        <taxon>Paenibacillus</taxon>
    </lineage>
</organism>
<feature type="domain" description="HTH araC/xylS-type" evidence="4">
    <location>
        <begin position="185"/>
        <end position="282"/>
    </location>
</feature>
<dbReference type="PANTHER" id="PTHR43280:SF30">
    <property type="entry name" value="MMSAB OPERON REGULATORY PROTEIN"/>
    <property type="match status" value="1"/>
</dbReference>
<protein>
    <submittedName>
        <fullName evidence="5">AraC family transcriptional regulator</fullName>
    </submittedName>
</protein>
<keyword evidence="3" id="KW-0804">Transcription</keyword>
<dbReference type="SUPFAM" id="SSF46689">
    <property type="entry name" value="Homeodomain-like"/>
    <property type="match status" value="2"/>
</dbReference>
<dbReference type="InterPro" id="IPR018062">
    <property type="entry name" value="HTH_AraC-typ_CS"/>
</dbReference>
<proteinExistence type="predicted"/>
<dbReference type="SUPFAM" id="SSF51215">
    <property type="entry name" value="Regulatory protein AraC"/>
    <property type="match status" value="1"/>
</dbReference>
<dbReference type="Gene3D" id="1.10.10.60">
    <property type="entry name" value="Homeodomain-like"/>
    <property type="match status" value="2"/>
</dbReference>
<dbReference type="Pfam" id="PF12833">
    <property type="entry name" value="HTH_18"/>
    <property type="match status" value="1"/>
</dbReference>
<dbReference type="Proteomes" id="UP000608071">
    <property type="component" value="Unassembled WGS sequence"/>
</dbReference>
<dbReference type="PRINTS" id="PR00032">
    <property type="entry name" value="HTHARAC"/>
</dbReference>
<dbReference type="CDD" id="cd06986">
    <property type="entry name" value="cupin_MmsR-like_N"/>
    <property type="match status" value="1"/>
</dbReference>